<dbReference type="EMBL" id="CP001085">
    <property type="protein sequence ID" value="ADD79725.1"/>
    <property type="molecule type" value="Genomic_DNA"/>
</dbReference>
<dbReference type="InterPro" id="IPR006297">
    <property type="entry name" value="EF-4"/>
</dbReference>
<feature type="domain" description="Tr-type G" evidence="8">
    <location>
        <begin position="6"/>
        <end position="191"/>
    </location>
</feature>
<dbReference type="PROSITE" id="PS00301">
    <property type="entry name" value="G_TR_1"/>
    <property type="match status" value="1"/>
</dbReference>
<keyword evidence="6 7" id="KW-0472">Membrane</keyword>
<dbReference type="GO" id="GO:0097216">
    <property type="term" value="F:guanosine tetraphosphate binding"/>
    <property type="evidence" value="ECO:0007669"/>
    <property type="project" value="UniProtKB-ARBA"/>
</dbReference>
<evidence type="ECO:0000256" key="2">
    <source>
        <dbReference type="ARBA" id="ARBA00022741"/>
    </source>
</evidence>
<comment type="function">
    <text evidence="7">Required for accurate and efficient protein synthesis under certain stress conditions. May act as a fidelity factor of the translation reaction, by catalyzing a one-codon backward translocation of tRNAs on improperly translocated ribosomes. Back-translocation proceeds from a post-translocation (POST) complex to a pre-translocation (PRE) complex, thus giving elongation factor G a second chance to translocate the tRNAs correctly. Binds to ribosomes in a GTP-dependent manner.</text>
</comment>
<dbReference type="Pfam" id="PF06421">
    <property type="entry name" value="LepA_C"/>
    <property type="match status" value="1"/>
</dbReference>
<dbReference type="EC" id="3.6.5.n1" evidence="7"/>
<keyword evidence="7" id="KW-0997">Cell inner membrane</keyword>
<dbReference type="GO" id="GO:0003924">
    <property type="term" value="F:GTPase activity"/>
    <property type="evidence" value="ECO:0007669"/>
    <property type="project" value="UniProtKB-UniRule"/>
</dbReference>
<comment type="catalytic activity">
    <reaction evidence="7">
        <text>GTP + H2O = GDP + phosphate + H(+)</text>
        <dbReference type="Rhea" id="RHEA:19669"/>
        <dbReference type="ChEBI" id="CHEBI:15377"/>
        <dbReference type="ChEBI" id="CHEBI:15378"/>
        <dbReference type="ChEBI" id="CHEBI:37565"/>
        <dbReference type="ChEBI" id="CHEBI:43474"/>
        <dbReference type="ChEBI" id="CHEBI:58189"/>
        <dbReference type="EC" id="3.6.5.n1"/>
    </reaction>
</comment>
<dbReference type="PANTHER" id="PTHR43512:SF4">
    <property type="entry name" value="TRANSLATION FACTOR GUF1 HOMOLOG, CHLOROPLASTIC"/>
    <property type="match status" value="1"/>
</dbReference>
<evidence type="ECO:0000313" key="9">
    <source>
        <dbReference type="EMBL" id="ADD79725.1"/>
    </source>
</evidence>
<dbReference type="InterPro" id="IPR005225">
    <property type="entry name" value="Small_GTP-bd"/>
</dbReference>
<protein>
    <recommendedName>
        <fullName evidence="7">Elongation factor 4</fullName>
        <shortName evidence="7">EF-4</shortName>
        <ecNumber evidence="7">3.6.5.n1</ecNumber>
    </recommendedName>
    <alternativeName>
        <fullName evidence="7">Ribosomal back-translocase LepA</fullName>
    </alternativeName>
</protein>
<dbReference type="HAMAP" id="MF_00071">
    <property type="entry name" value="LepA"/>
    <property type="match status" value="1"/>
</dbReference>
<keyword evidence="3 7" id="KW-0378">Hydrolase</keyword>
<dbReference type="InterPro" id="IPR035647">
    <property type="entry name" value="EFG_III/V"/>
</dbReference>
<dbReference type="InterPro" id="IPR013842">
    <property type="entry name" value="LepA_CTD"/>
</dbReference>
<dbReference type="Proteomes" id="UP000001700">
    <property type="component" value="Chromosome"/>
</dbReference>
<keyword evidence="5 7" id="KW-0342">GTP-binding</keyword>
<dbReference type="SUPFAM" id="SSF52540">
    <property type="entry name" value="P-loop containing nucleoside triphosphate hydrolases"/>
    <property type="match status" value="1"/>
</dbReference>
<dbReference type="Gene3D" id="3.30.70.2570">
    <property type="entry name" value="Elongation factor 4, C-terminal domain"/>
    <property type="match status" value="1"/>
</dbReference>
<evidence type="ECO:0000256" key="3">
    <source>
        <dbReference type="ARBA" id="ARBA00022801"/>
    </source>
</evidence>
<reference evidence="9" key="1">
    <citation type="submission" date="2008-05" db="EMBL/GenBank/DDBJ databases">
        <title>Genome sequence of Riesia pediculicola USDA.</title>
        <authorList>
            <person name="Kirkness E.F."/>
        </authorList>
    </citation>
    <scope>NUCLEOTIDE SEQUENCE [LARGE SCALE GENOMIC DNA]</scope>
    <source>
        <strain evidence="9">USDA</strain>
    </source>
</reference>
<dbReference type="Gene3D" id="3.40.50.300">
    <property type="entry name" value="P-loop containing nucleotide triphosphate hydrolases"/>
    <property type="match status" value="1"/>
</dbReference>
<name>D4G8B5_RIEPU</name>
<dbReference type="PRINTS" id="PR00315">
    <property type="entry name" value="ELONGATNFCT"/>
</dbReference>
<dbReference type="InterPro" id="IPR035654">
    <property type="entry name" value="LepA_IV"/>
</dbReference>
<dbReference type="FunFam" id="2.40.30.10:FF:000015">
    <property type="entry name" value="Translation factor GUF1, mitochondrial"/>
    <property type="match status" value="1"/>
</dbReference>
<dbReference type="Pfam" id="PF00679">
    <property type="entry name" value="EFG_C"/>
    <property type="match status" value="1"/>
</dbReference>
<dbReference type="SUPFAM" id="SSF50447">
    <property type="entry name" value="Translation proteins"/>
    <property type="match status" value="1"/>
</dbReference>
<dbReference type="Pfam" id="PF00009">
    <property type="entry name" value="GTP_EFTU"/>
    <property type="match status" value="1"/>
</dbReference>
<dbReference type="PROSITE" id="PS51722">
    <property type="entry name" value="G_TR_2"/>
    <property type="match status" value="1"/>
</dbReference>
<dbReference type="Gene3D" id="2.40.30.10">
    <property type="entry name" value="Translation factors"/>
    <property type="match status" value="1"/>
</dbReference>
<evidence type="ECO:0000256" key="1">
    <source>
        <dbReference type="ARBA" id="ARBA00005454"/>
    </source>
</evidence>
<dbReference type="RefSeq" id="WP_013087711.1">
    <property type="nucleotide sequence ID" value="NC_014109.1"/>
</dbReference>
<dbReference type="GO" id="GO:0045727">
    <property type="term" value="P:positive regulation of translation"/>
    <property type="evidence" value="ECO:0007669"/>
    <property type="project" value="UniProtKB-UniRule"/>
</dbReference>
<dbReference type="CDD" id="cd03709">
    <property type="entry name" value="lepA_C"/>
    <property type="match status" value="1"/>
</dbReference>
<evidence type="ECO:0000256" key="4">
    <source>
        <dbReference type="ARBA" id="ARBA00022917"/>
    </source>
</evidence>
<evidence type="ECO:0000259" key="8">
    <source>
        <dbReference type="PROSITE" id="PS51722"/>
    </source>
</evidence>
<dbReference type="Gene3D" id="3.30.70.240">
    <property type="match status" value="1"/>
</dbReference>
<keyword evidence="10" id="KW-1185">Reference proteome</keyword>
<dbReference type="InterPro" id="IPR027417">
    <property type="entry name" value="P-loop_NTPase"/>
</dbReference>
<dbReference type="InterPro" id="IPR038363">
    <property type="entry name" value="LepA_C_sf"/>
</dbReference>
<dbReference type="PANTHER" id="PTHR43512">
    <property type="entry name" value="TRANSLATION FACTOR GUF1-RELATED"/>
    <property type="match status" value="1"/>
</dbReference>
<gene>
    <name evidence="7 9" type="primary">lepA</name>
    <name evidence="9" type="ordered locus">RIEPE_0322</name>
</gene>
<dbReference type="NCBIfam" id="TIGR01393">
    <property type="entry name" value="lepA"/>
    <property type="match status" value="1"/>
</dbReference>
<sequence>MLNQTKYIRNFSIIAHIDHGKSTLSDRIIQICNGVSEKFLRKNRERFLDSMDLEKEKGITIKSQNITLRYTSNNGNQYQLNLIDTPGHMDFIYEVLHSLSACEGALLVVDAKKGIQAQTLNTLNHALKMGLTIIPIINKIDLIDINLSSIVQNLSKISGIEKSRFLFCSAKTGYGIKKIIENIIQNIPSPTGGEKDPLQALIIDSWFDQYLGVIFLIKVKTGKILKGDQIKILGIKKSHLVRSIGIFNPNRTESKKLISGEIGWISCKIKNINEKLVGRMIFHSSHLKVSESSSNLESKKIQSQIYSNLFPKDPGSYSLLKDALIKLRLNDFSLCFSEECSDFFGNGFNCGFLGLFHLEITKERLIREYKIEVISTFPRLTYEIELKSKEILHLKDPEKISNFKGIREIREPISQCKILVPKEYIGKIIDLCSKKRGVQTDSLYLDDQVLLTYEVPTYEVISNFFDLLKSVSKGYASLEHHFIRFKKEKIVCVNILINGKKIDCLSSMIHQKKSKKHAEKIIKIITESFPRQQFNVIIQAAIGKIIVSRSEIKPFRKNVLSRCHGGDSSRKMKLLGKQKKGKKKMKKFARWTLSRSILLSLKKMYDA</sequence>
<evidence type="ECO:0000256" key="7">
    <source>
        <dbReference type="HAMAP-Rule" id="MF_00071"/>
    </source>
</evidence>
<dbReference type="OrthoDB" id="9804431at2"/>
<dbReference type="GO" id="GO:0043022">
    <property type="term" value="F:ribosome binding"/>
    <property type="evidence" value="ECO:0007669"/>
    <property type="project" value="UniProtKB-UniRule"/>
</dbReference>
<comment type="subcellular location">
    <subcellularLocation>
        <location evidence="7">Cell inner membrane</location>
        <topology evidence="7">Peripheral membrane protein</topology>
        <orientation evidence="7">Cytoplasmic side</orientation>
    </subcellularLocation>
</comment>
<evidence type="ECO:0000313" key="10">
    <source>
        <dbReference type="Proteomes" id="UP000001700"/>
    </source>
</evidence>
<dbReference type="AlphaFoldDB" id="D4G8B5"/>
<dbReference type="InterPro" id="IPR000795">
    <property type="entry name" value="T_Tr_GTP-bd_dom"/>
</dbReference>
<dbReference type="NCBIfam" id="TIGR00231">
    <property type="entry name" value="small_GTP"/>
    <property type="match status" value="1"/>
</dbReference>
<keyword evidence="4 7" id="KW-0648">Protein biosynthesis</keyword>
<dbReference type="GO" id="GO:0005525">
    <property type="term" value="F:GTP binding"/>
    <property type="evidence" value="ECO:0007669"/>
    <property type="project" value="UniProtKB-UniRule"/>
</dbReference>
<keyword evidence="7" id="KW-1003">Cell membrane</keyword>
<keyword evidence="2 7" id="KW-0547">Nucleotide-binding</keyword>
<feature type="binding site" evidence="7">
    <location>
        <begin position="18"/>
        <end position="23"/>
    </location>
    <ligand>
        <name>GTP</name>
        <dbReference type="ChEBI" id="CHEBI:37565"/>
    </ligand>
</feature>
<dbReference type="InterPro" id="IPR000640">
    <property type="entry name" value="EFG_V-like"/>
</dbReference>
<dbReference type="SUPFAM" id="SSF54980">
    <property type="entry name" value="EF-G C-terminal domain-like"/>
    <property type="match status" value="2"/>
</dbReference>
<proteinExistence type="inferred from homology"/>
<dbReference type="eggNOG" id="COG0481">
    <property type="taxonomic scope" value="Bacteria"/>
</dbReference>
<dbReference type="InterPro" id="IPR009000">
    <property type="entry name" value="Transl_B-barrel_sf"/>
</dbReference>
<accession>D4G8B5</accession>
<feature type="binding site" evidence="7">
    <location>
        <begin position="138"/>
        <end position="141"/>
    </location>
    <ligand>
        <name>GTP</name>
        <dbReference type="ChEBI" id="CHEBI:37565"/>
    </ligand>
</feature>
<evidence type="ECO:0000256" key="5">
    <source>
        <dbReference type="ARBA" id="ARBA00023134"/>
    </source>
</evidence>
<comment type="similarity">
    <text evidence="1 7">Belongs to the TRAFAC class translation factor GTPase superfamily. Classic translation factor GTPase family. LepA subfamily.</text>
</comment>
<dbReference type="InterPro" id="IPR031157">
    <property type="entry name" value="G_TR_CS"/>
</dbReference>
<dbReference type="HOGENOM" id="CLU_009995_3_3_6"/>
<dbReference type="Gene3D" id="3.30.70.870">
    <property type="entry name" value="Elongation Factor G (Translational Gtpase), domain 3"/>
    <property type="match status" value="1"/>
</dbReference>
<dbReference type="KEGG" id="rip:RIEPE_0322"/>
<dbReference type="STRING" id="515618.RIEPE_0322"/>
<dbReference type="GO" id="GO:0005886">
    <property type="term" value="C:plasma membrane"/>
    <property type="evidence" value="ECO:0007669"/>
    <property type="project" value="UniProtKB-SubCell"/>
</dbReference>
<organism evidence="9 10">
    <name type="scientific">Riesia pediculicola (strain USDA)</name>
    <dbReference type="NCBI Taxonomy" id="515618"/>
    <lineage>
        <taxon>Bacteria</taxon>
        <taxon>Pseudomonadati</taxon>
        <taxon>Pseudomonadota</taxon>
        <taxon>Gammaproteobacteria</taxon>
        <taxon>Enterobacterales</taxon>
        <taxon>Enterobacteriaceae</taxon>
        <taxon>Candidatus Riesia</taxon>
    </lineage>
</organism>
<evidence type="ECO:0000256" key="6">
    <source>
        <dbReference type="ARBA" id="ARBA00023136"/>
    </source>
</evidence>
<dbReference type="GO" id="GO:0003746">
    <property type="term" value="F:translation elongation factor activity"/>
    <property type="evidence" value="ECO:0007669"/>
    <property type="project" value="UniProtKB-UniRule"/>
</dbReference>